<dbReference type="Proteomes" id="UP000266861">
    <property type="component" value="Unassembled WGS sequence"/>
</dbReference>
<dbReference type="EMBL" id="PQFF01000109">
    <property type="protein sequence ID" value="RHZ81680.1"/>
    <property type="molecule type" value="Genomic_DNA"/>
</dbReference>
<evidence type="ECO:0000313" key="1">
    <source>
        <dbReference type="EMBL" id="RHZ81680.1"/>
    </source>
</evidence>
<organism evidence="1 2">
    <name type="scientific">Diversispora epigaea</name>
    <dbReference type="NCBI Taxonomy" id="1348612"/>
    <lineage>
        <taxon>Eukaryota</taxon>
        <taxon>Fungi</taxon>
        <taxon>Fungi incertae sedis</taxon>
        <taxon>Mucoromycota</taxon>
        <taxon>Glomeromycotina</taxon>
        <taxon>Glomeromycetes</taxon>
        <taxon>Diversisporales</taxon>
        <taxon>Diversisporaceae</taxon>
        <taxon>Diversispora</taxon>
    </lineage>
</organism>
<keyword evidence="2" id="KW-1185">Reference proteome</keyword>
<comment type="caution">
    <text evidence="1">The sequence shown here is derived from an EMBL/GenBank/DDBJ whole genome shotgun (WGS) entry which is preliminary data.</text>
</comment>
<sequence>MSSLKLKIWKNLSSYIRRELENISTPDENNINNIKTITESNIPAQIFLKLFLPYEKILDKQLWNDIDQNLISKINYFTRKICFSSELPPRAEEPKEPFSTIISKVHAAEISTWIDHEKDNYSTTNVPYKFELILREFKKVLLHKYFGISATVVRIQWL</sequence>
<protein>
    <submittedName>
        <fullName evidence="1">Uncharacterized protein</fullName>
    </submittedName>
</protein>
<name>A0A397JA89_9GLOM</name>
<proteinExistence type="predicted"/>
<reference evidence="1 2" key="1">
    <citation type="submission" date="2018-08" db="EMBL/GenBank/DDBJ databases">
        <title>Genome and evolution of the arbuscular mycorrhizal fungus Diversispora epigaea (formerly Glomus versiforme) and its bacterial endosymbionts.</title>
        <authorList>
            <person name="Sun X."/>
            <person name="Fei Z."/>
            <person name="Harrison M."/>
        </authorList>
    </citation>
    <scope>NUCLEOTIDE SEQUENCE [LARGE SCALE GENOMIC DNA]</scope>
    <source>
        <strain evidence="1 2">IT104</strain>
    </source>
</reference>
<dbReference type="AlphaFoldDB" id="A0A397JA89"/>
<accession>A0A397JA89</accession>
<evidence type="ECO:0000313" key="2">
    <source>
        <dbReference type="Proteomes" id="UP000266861"/>
    </source>
</evidence>
<gene>
    <name evidence="1" type="ORF">Glove_117g241</name>
</gene>